<evidence type="ECO:0000313" key="4">
    <source>
        <dbReference type="Proteomes" id="UP000025229"/>
    </source>
</evidence>
<dbReference type="GO" id="GO:0000028">
    <property type="term" value="P:ribosomal small subunit assembly"/>
    <property type="evidence" value="ECO:0007669"/>
    <property type="project" value="TreeGrafter"/>
</dbReference>
<dbReference type="SUPFAM" id="SSF75420">
    <property type="entry name" value="YhbC-like, N-terminal domain"/>
    <property type="match status" value="1"/>
</dbReference>
<keyword evidence="1" id="KW-0690">Ribosome biogenesis</keyword>
<dbReference type="PATRIC" id="fig|42256.3.peg.1432"/>
<comment type="subcellular location">
    <subcellularLocation>
        <location evidence="1">Cytoplasm</location>
    </subcellularLocation>
</comment>
<sequence length="177" mass="19025">MEARGPEDPLLFLSSFVGPGREKVVRTASLERLTRAVEGALPEDAELVEARFSGGPLLTLLVDNLQGPVDHEFTGRIAGVVSPVLEDEGYEGMIEVSSPGIERPLTRPAHFERFTGHEAKVRTARAVDEAGGRRNFTGVIAGAGAEGFTLKLEEDGREVAIGYADVTRAVLKEDVNK</sequence>
<dbReference type="PANTHER" id="PTHR33867">
    <property type="entry name" value="RIBOSOME MATURATION FACTOR RIMP"/>
    <property type="match status" value="1"/>
</dbReference>
<name>A0A023X2K8_RUBRA</name>
<dbReference type="GO" id="GO:0005829">
    <property type="term" value="C:cytosol"/>
    <property type="evidence" value="ECO:0007669"/>
    <property type="project" value="TreeGrafter"/>
</dbReference>
<evidence type="ECO:0000256" key="1">
    <source>
        <dbReference type="HAMAP-Rule" id="MF_01077"/>
    </source>
</evidence>
<dbReference type="GO" id="GO:0006412">
    <property type="term" value="P:translation"/>
    <property type="evidence" value="ECO:0007669"/>
    <property type="project" value="TreeGrafter"/>
</dbReference>
<dbReference type="InterPro" id="IPR036847">
    <property type="entry name" value="RimP_C_sf"/>
</dbReference>
<comment type="similarity">
    <text evidence="1">Belongs to the RimP family.</text>
</comment>
<gene>
    <name evidence="1" type="primary">rimP</name>
    <name evidence="3" type="ORF">RradSPS_1414</name>
</gene>
<dbReference type="InterPro" id="IPR003728">
    <property type="entry name" value="Ribosome_maturation_RimP"/>
</dbReference>
<evidence type="ECO:0000313" key="3">
    <source>
        <dbReference type="EMBL" id="AHY46697.1"/>
    </source>
</evidence>
<dbReference type="HAMAP" id="MF_01077">
    <property type="entry name" value="RimP"/>
    <property type="match status" value="1"/>
</dbReference>
<accession>A0A023X2K8</accession>
<dbReference type="InterPro" id="IPR035956">
    <property type="entry name" value="RimP_N_sf"/>
</dbReference>
<dbReference type="eggNOG" id="COG0779">
    <property type="taxonomic scope" value="Bacteria"/>
</dbReference>
<dbReference type="SUPFAM" id="SSF74942">
    <property type="entry name" value="YhbC-like, C-terminal domain"/>
    <property type="match status" value="1"/>
</dbReference>
<dbReference type="PANTHER" id="PTHR33867:SF1">
    <property type="entry name" value="RIBOSOME MATURATION FACTOR RIMP"/>
    <property type="match status" value="1"/>
</dbReference>
<comment type="function">
    <text evidence="1">Required for maturation of 30S ribosomal subunits.</text>
</comment>
<organism evidence="3 4">
    <name type="scientific">Rubrobacter radiotolerans</name>
    <name type="common">Arthrobacter radiotolerans</name>
    <dbReference type="NCBI Taxonomy" id="42256"/>
    <lineage>
        <taxon>Bacteria</taxon>
        <taxon>Bacillati</taxon>
        <taxon>Actinomycetota</taxon>
        <taxon>Rubrobacteria</taxon>
        <taxon>Rubrobacterales</taxon>
        <taxon>Rubrobacteraceae</taxon>
        <taxon>Rubrobacter</taxon>
    </lineage>
</organism>
<dbReference type="CDD" id="cd01734">
    <property type="entry name" value="YlxS_C"/>
    <property type="match status" value="1"/>
</dbReference>
<dbReference type="AlphaFoldDB" id="A0A023X2K8"/>
<dbReference type="Pfam" id="PF17384">
    <property type="entry name" value="DUF150_C"/>
    <property type="match status" value="1"/>
</dbReference>
<dbReference type="EMBL" id="CP007514">
    <property type="protein sequence ID" value="AHY46697.1"/>
    <property type="molecule type" value="Genomic_DNA"/>
</dbReference>
<proteinExistence type="inferred from homology"/>
<feature type="domain" description="Ribosome maturation factor RimP C-terminal" evidence="2">
    <location>
        <begin position="105"/>
        <end position="171"/>
    </location>
</feature>
<dbReference type="STRING" id="42256.RradSPS_1414"/>
<keyword evidence="4" id="KW-1185">Reference proteome</keyword>
<dbReference type="Proteomes" id="UP000025229">
    <property type="component" value="Chromosome"/>
</dbReference>
<dbReference type="InterPro" id="IPR028998">
    <property type="entry name" value="RimP_C"/>
</dbReference>
<protein>
    <recommendedName>
        <fullName evidence="1">Ribosome maturation factor RimP</fullName>
    </recommendedName>
</protein>
<dbReference type="KEGG" id="rrd:RradSPS_1414"/>
<dbReference type="HOGENOM" id="CLU_070525_2_2_11"/>
<keyword evidence="1" id="KW-0963">Cytoplasm</keyword>
<dbReference type="Gene3D" id="2.30.30.180">
    <property type="entry name" value="Ribosome maturation factor RimP, C-terminal domain"/>
    <property type="match status" value="1"/>
</dbReference>
<reference evidence="3 4" key="1">
    <citation type="submission" date="2014-03" db="EMBL/GenBank/DDBJ databases">
        <title>Complete genome sequence of the Radio-Resistant Rubrobacter radiotolerans RSPS-4.</title>
        <authorList>
            <person name="Egas C.C."/>
            <person name="Barroso C.C."/>
            <person name="Froufe H.J.C."/>
            <person name="Pacheco J.J."/>
            <person name="Albuquerque L.L."/>
            <person name="da Costa M.M.S."/>
        </authorList>
    </citation>
    <scope>NUCLEOTIDE SEQUENCE [LARGE SCALE GENOMIC DNA]</scope>
    <source>
        <strain evidence="3 4">RSPS-4</strain>
    </source>
</reference>
<evidence type="ECO:0000259" key="2">
    <source>
        <dbReference type="Pfam" id="PF17384"/>
    </source>
</evidence>